<evidence type="ECO:0000313" key="2">
    <source>
        <dbReference type="EMBL" id="RNA07945.1"/>
    </source>
</evidence>
<organism evidence="2 3">
    <name type="scientific">Brachionus plicatilis</name>
    <name type="common">Marine rotifer</name>
    <name type="synonym">Brachionus muelleri</name>
    <dbReference type="NCBI Taxonomy" id="10195"/>
    <lineage>
        <taxon>Eukaryota</taxon>
        <taxon>Metazoa</taxon>
        <taxon>Spiralia</taxon>
        <taxon>Gnathifera</taxon>
        <taxon>Rotifera</taxon>
        <taxon>Eurotatoria</taxon>
        <taxon>Monogononta</taxon>
        <taxon>Pseudotrocha</taxon>
        <taxon>Ploima</taxon>
        <taxon>Brachionidae</taxon>
        <taxon>Brachionus</taxon>
    </lineage>
</organism>
<gene>
    <name evidence="2" type="ORF">BpHYR1_002165</name>
</gene>
<keyword evidence="3" id="KW-1185">Reference proteome</keyword>
<dbReference type="OrthoDB" id="2110994at2759"/>
<proteinExistence type="predicted"/>
<dbReference type="AlphaFoldDB" id="A0A3M7QAH3"/>
<keyword evidence="1" id="KW-0732">Signal</keyword>
<dbReference type="Proteomes" id="UP000276133">
    <property type="component" value="Unassembled WGS sequence"/>
</dbReference>
<feature type="signal peptide" evidence="1">
    <location>
        <begin position="1"/>
        <end position="22"/>
    </location>
</feature>
<evidence type="ECO:0000313" key="3">
    <source>
        <dbReference type="Proteomes" id="UP000276133"/>
    </source>
</evidence>
<sequence>MQSKINLILFLFILNYSEQALFEDINQINLNLYAKSKQLDFNNLTYLMINGDSPSLYINGTLVDYQFNMTKNTTYEALKEISHLSLSIISQFGNRCNHKLSDDQISDFELLKTKMYTMFAGILTDSLIPDHLRLDQIKFVKESIKIVENMLEKEKFDCADLGSYAAVSKPILDENIYQAALSQLMDLDGLMRNWLQKYNFVNWDKIYVLLCSSHMPKNKHIFVQYFQNLLSVGFEGDRLVYAETSDDEVCRDLLKTHITDKLIGTNLFNEPMRMHRDLLADAAAQIIPQMNSVSPLPNSSNKFFSKLHNFCSVCWQIFLKCN</sequence>
<name>A0A3M7QAH3_BRAPC</name>
<dbReference type="EMBL" id="REGN01006892">
    <property type="protein sequence ID" value="RNA07945.1"/>
    <property type="molecule type" value="Genomic_DNA"/>
</dbReference>
<protein>
    <submittedName>
        <fullName evidence="2">Uncharacterized protein</fullName>
    </submittedName>
</protein>
<comment type="caution">
    <text evidence="2">The sequence shown here is derived from an EMBL/GenBank/DDBJ whole genome shotgun (WGS) entry which is preliminary data.</text>
</comment>
<evidence type="ECO:0000256" key="1">
    <source>
        <dbReference type="SAM" id="SignalP"/>
    </source>
</evidence>
<reference evidence="2 3" key="1">
    <citation type="journal article" date="2018" name="Sci. Rep.">
        <title>Genomic signatures of local adaptation to the degree of environmental predictability in rotifers.</title>
        <authorList>
            <person name="Franch-Gras L."/>
            <person name="Hahn C."/>
            <person name="Garcia-Roger E.M."/>
            <person name="Carmona M.J."/>
            <person name="Serra M."/>
            <person name="Gomez A."/>
        </authorList>
    </citation>
    <scope>NUCLEOTIDE SEQUENCE [LARGE SCALE GENOMIC DNA]</scope>
    <source>
        <strain evidence="2">HYR1</strain>
    </source>
</reference>
<accession>A0A3M7QAH3</accession>
<feature type="chain" id="PRO_5018268105" evidence="1">
    <location>
        <begin position="23"/>
        <end position="322"/>
    </location>
</feature>